<dbReference type="InterPro" id="IPR029063">
    <property type="entry name" value="SAM-dependent_MTases_sf"/>
</dbReference>
<accession>A0A914B9K9</accession>
<sequence length="417" mass="45477">MQSGKGGVNTIPSKAMGGQLFPPCPPPVMNVGPPPMIDWLAQPDDDAEGPVAKPPHTVGESMPEFGARIMETVNAGFIALSIAVGKETGLFSVLAGFEGQPKTSQEIADEAGLKERYVREWLGAMTTGRIVNMDASGKRFFLPPHRAIFLTTPGLGYELTILAAALPMQGKVFNYIIDSFKRDGPRGISYEHFGDFHRFMNACSLIWWDRHLVSTFIPTIPGLKDMLESGISVLDLGCGEGGASLILGEAFPQSSILGVDICSHAVQEASKAAADRQLTNNVRFMELDAHDIPDDWAGRFKYVLAWDSIHDMANPGKILERVRKILAPGGIMSVLEVNARSEIADNMDMPFASTFYTNSMFHCMSVQLHAGGEGLGNMWGRERAEETLRSGGFKVETFPSPFEGSFNCHFLCRLDSE</sequence>
<dbReference type="OMA" id="FECIHDM"/>
<evidence type="ECO:0000259" key="2">
    <source>
        <dbReference type="Pfam" id="PF21320"/>
    </source>
</evidence>
<dbReference type="Gene3D" id="3.40.50.150">
    <property type="entry name" value="Vaccinia Virus protein VP39"/>
    <property type="match status" value="1"/>
</dbReference>
<keyword evidence="4" id="KW-1185">Reference proteome</keyword>
<dbReference type="OrthoDB" id="506498at2759"/>
<proteinExistence type="predicted"/>
<dbReference type="Proteomes" id="UP000887568">
    <property type="component" value="Unplaced"/>
</dbReference>
<evidence type="ECO:0000313" key="3">
    <source>
        <dbReference type="EnsemblMetazoa" id="XP_038072127.1"/>
    </source>
</evidence>
<name>A0A914B9K9_PATMI</name>
<dbReference type="RefSeq" id="XP_038072127.1">
    <property type="nucleotide sequence ID" value="XM_038216199.1"/>
</dbReference>
<dbReference type="InterPro" id="IPR053173">
    <property type="entry name" value="SAM-binding_MTase"/>
</dbReference>
<dbReference type="GeneID" id="119740778"/>
<evidence type="ECO:0000313" key="4">
    <source>
        <dbReference type="Proteomes" id="UP000887568"/>
    </source>
</evidence>
<dbReference type="InterPro" id="IPR048711">
    <property type="entry name" value="WHD_Rv2258c"/>
</dbReference>
<dbReference type="AlphaFoldDB" id="A0A914B9K9"/>
<dbReference type="InterPro" id="IPR025714">
    <property type="entry name" value="Methyltranfer_dom"/>
</dbReference>
<dbReference type="Pfam" id="PF13847">
    <property type="entry name" value="Methyltransf_31"/>
    <property type="match status" value="1"/>
</dbReference>
<dbReference type="PANTHER" id="PTHR45128">
    <property type="entry name" value="METHYLTRANSFERASE TYPE 11"/>
    <property type="match status" value="1"/>
</dbReference>
<protein>
    <recommendedName>
        <fullName evidence="5">Methyltransferase domain-containing protein</fullName>
    </recommendedName>
</protein>
<evidence type="ECO:0008006" key="5">
    <source>
        <dbReference type="Google" id="ProtNLM"/>
    </source>
</evidence>
<dbReference type="Gene3D" id="1.10.10.10">
    <property type="entry name" value="Winged helix-like DNA-binding domain superfamily/Winged helix DNA-binding domain"/>
    <property type="match status" value="1"/>
</dbReference>
<feature type="domain" description="S-adenosylmethionine-dependent methyltransferase Rv2258c-like winged HTH" evidence="2">
    <location>
        <begin position="77"/>
        <end position="151"/>
    </location>
</feature>
<feature type="domain" description="Methyltransferase" evidence="1">
    <location>
        <begin position="228"/>
        <end position="347"/>
    </location>
</feature>
<dbReference type="Pfam" id="PF21320">
    <property type="entry name" value="WHD_Rv2258c"/>
    <property type="match status" value="1"/>
</dbReference>
<dbReference type="SUPFAM" id="SSF46785">
    <property type="entry name" value="Winged helix' DNA-binding domain"/>
    <property type="match status" value="1"/>
</dbReference>
<dbReference type="PANTHER" id="PTHR45128:SF1">
    <property type="entry name" value="S-ADENOSYLMETHIONINE-DEPENDENT METHYLTRANSFERASE RV2258C"/>
    <property type="match status" value="1"/>
</dbReference>
<organism evidence="3 4">
    <name type="scientific">Patiria miniata</name>
    <name type="common">Bat star</name>
    <name type="synonym">Asterina miniata</name>
    <dbReference type="NCBI Taxonomy" id="46514"/>
    <lineage>
        <taxon>Eukaryota</taxon>
        <taxon>Metazoa</taxon>
        <taxon>Echinodermata</taxon>
        <taxon>Eleutherozoa</taxon>
        <taxon>Asterozoa</taxon>
        <taxon>Asteroidea</taxon>
        <taxon>Valvatacea</taxon>
        <taxon>Valvatida</taxon>
        <taxon>Asterinidae</taxon>
        <taxon>Patiria</taxon>
    </lineage>
</organism>
<dbReference type="InterPro" id="IPR036388">
    <property type="entry name" value="WH-like_DNA-bd_sf"/>
</dbReference>
<dbReference type="SUPFAM" id="SSF53335">
    <property type="entry name" value="S-adenosyl-L-methionine-dependent methyltransferases"/>
    <property type="match status" value="1"/>
</dbReference>
<dbReference type="InterPro" id="IPR036390">
    <property type="entry name" value="WH_DNA-bd_sf"/>
</dbReference>
<dbReference type="CDD" id="cd02440">
    <property type="entry name" value="AdoMet_MTases"/>
    <property type="match status" value="1"/>
</dbReference>
<evidence type="ECO:0000259" key="1">
    <source>
        <dbReference type="Pfam" id="PF13847"/>
    </source>
</evidence>
<dbReference type="EnsemblMetazoa" id="XM_038216199.1">
    <property type="protein sequence ID" value="XP_038072127.1"/>
    <property type="gene ID" value="LOC119740778"/>
</dbReference>
<reference evidence="3" key="1">
    <citation type="submission" date="2022-11" db="UniProtKB">
        <authorList>
            <consortium name="EnsemblMetazoa"/>
        </authorList>
    </citation>
    <scope>IDENTIFICATION</scope>
</reference>